<dbReference type="Proteomes" id="UP000479114">
    <property type="component" value="Plasmid unnamed1"/>
</dbReference>
<dbReference type="RefSeq" id="WP_162645575.1">
    <property type="nucleotide sequence ID" value="NZ_CP048287.1"/>
</dbReference>
<evidence type="ECO:0000259" key="1">
    <source>
        <dbReference type="PROSITE" id="PS51832"/>
    </source>
</evidence>
<sequence length="211" mass="23857">MSATIEIKSDSVLVDDLKFNWSKTNESSENLKVVEALFSCLKIRDPLTAFHSIHMANYSYKLALRFDKGNAPLYYAGSLTHDIGKIGMSDRVLKGSGILTLEEREYLRKHVSDGYRILTGLGMPPIMLEIAKYHHERYDGSGYLEGLNGNNIPLPGRITAISDTYSSLTSDRPYSHAMDRSRAIKIMEQDKSKFDPFILEFIIESIIRSQT</sequence>
<feature type="domain" description="HD-GYP" evidence="1">
    <location>
        <begin position="26"/>
        <end position="211"/>
    </location>
</feature>
<dbReference type="Pfam" id="PF13487">
    <property type="entry name" value="HD_5"/>
    <property type="match status" value="1"/>
</dbReference>
<dbReference type="Gene3D" id="1.10.3210.10">
    <property type="entry name" value="Hypothetical protein af1432"/>
    <property type="match status" value="1"/>
</dbReference>
<protein>
    <submittedName>
        <fullName evidence="2">HD domain-containing protein</fullName>
    </submittedName>
</protein>
<dbReference type="SUPFAM" id="SSF109604">
    <property type="entry name" value="HD-domain/PDEase-like"/>
    <property type="match status" value="1"/>
</dbReference>
<organism evidence="2 3">
    <name type="scientific">Paenibacillus rhizovicinus</name>
    <dbReference type="NCBI Taxonomy" id="2704463"/>
    <lineage>
        <taxon>Bacteria</taxon>
        <taxon>Bacillati</taxon>
        <taxon>Bacillota</taxon>
        <taxon>Bacilli</taxon>
        <taxon>Bacillales</taxon>
        <taxon>Paenibacillaceae</taxon>
        <taxon>Paenibacillus</taxon>
    </lineage>
</organism>
<dbReference type="InterPro" id="IPR006675">
    <property type="entry name" value="HDIG_dom"/>
</dbReference>
<dbReference type="NCBIfam" id="TIGR00277">
    <property type="entry name" value="HDIG"/>
    <property type="match status" value="1"/>
</dbReference>
<keyword evidence="3" id="KW-1185">Reference proteome</keyword>
<dbReference type="PANTHER" id="PTHR43155:SF2">
    <property type="entry name" value="CYCLIC DI-GMP PHOSPHODIESTERASE PA4108"/>
    <property type="match status" value="1"/>
</dbReference>
<accession>A0A6C0PAA8</accession>
<geneLocation type="plasmid" evidence="2 3">
    <name>unnamed1</name>
</geneLocation>
<dbReference type="KEGG" id="prz:GZH47_31515"/>
<dbReference type="InterPro" id="IPR037522">
    <property type="entry name" value="HD_GYP_dom"/>
</dbReference>
<reference evidence="2 3" key="1">
    <citation type="submission" date="2020-02" db="EMBL/GenBank/DDBJ databases">
        <title>Paenibacillus sp. nov., isolated from rhizosphere soil of tomato.</title>
        <authorList>
            <person name="Weon H.-Y."/>
            <person name="Lee S.A."/>
        </authorList>
    </citation>
    <scope>NUCLEOTIDE SEQUENCE [LARGE SCALE GENOMIC DNA]</scope>
    <source>
        <strain evidence="2 3">14171R-81</strain>
        <plasmid evidence="2 3">unnamed1</plasmid>
    </source>
</reference>
<dbReference type="CDD" id="cd00077">
    <property type="entry name" value="HDc"/>
    <property type="match status" value="1"/>
</dbReference>
<evidence type="ECO:0000313" key="2">
    <source>
        <dbReference type="EMBL" id="QHW35429.1"/>
    </source>
</evidence>
<dbReference type="PANTHER" id="PTHR43155">
    <property type="entry name" value="CYCLIC DI-GMP PHOSPHODIESTERASE PA4108-RELATED"/>
    <property type="match status" value="1"/>
</dbReference>
<name>A0A6C0PAA8_9BACL</name>
<dbReference type="EMBL" id="CP048287">
    <property type="protein sequence ID" value="QHW35429.1"/>
    <property type="molecule type" value="Genomic_DNA"/>
</dbReference>
<proteinExistence type="predicted"/>
<dbReference type="AlphaFoldDB" id="A0A6C0PAA8"/>
<gene>
    <name evidence="2" type="ORF">GZH47_31515</name>
</gene>
<evidence type="ECO:0000313" key="3">
    <source>
        <dbReference type="Proteomes" id="UP000479114"/>
    </source>
</evidence>
<dbReference type="PROSITE" id="PS51832">
    <property type="entry name" value="HD_GYP"/>
    <property type="match status" value="1"/>
</dbReference>
<dbReference type="InterPro" id="IPR003607">
    <property type="entry name" value="HD/PDEase_dom"/>
</dbReference>
<keyword evidence="2" id="KW-0614">Plasmid</keyword>